<keyword evidence="5" id="KW-0677">Repeat</keyword>
<feature type="transmembrane region" description="Helical" evidence="10">
    <location>
        <begin position="930"/>
        <end position="951"/>
    </location>
</feature>
<dbReference type="SUPFAM" id="SSF52540">
    <property type="entry name" value="P-loop containing nucleoside triphosphate hydrolases"/>
    <property type="match status" value="1"/>
</dbReference>
<dbReference type="InterPro" id="IPR056264">
    <property type="entry name" value="R2_ABCA1-4-like"/>
</dbReference>
<dbReference type="SMART" id="SM00382">
    <property type="entry name" value="AAA"/>
    <property type="match status" value="1"/>
</dbReference>
<feature type="transmembrane region" description="Helical" evidence="10">
    <location>
        <begin position="182"/>
        <end position="207"/>
    </location>
</feature>
<dbReference type="InterPro" id="IPR017871">
    <property type="entry name" value="ABC_transporter-like_CS"/>
</dbReference>
<dbReference type="Pfam" id="PF23321">
    <property type="entry name" value="R1_ABCA1"/>
    <property type="match status" value="1"/>
</dbReference>
<dbReference type="InterPro" id="IPR013525">
    <property type="entry name" value="ABC2_TM"/>
</dbReference>
<evidence type="ECO:0000256" key="4">
    <source>
        <dbReference type="ARBA" id="ARBA00022692"/>
    </source>
</evidence>
<evidence type="ECO:0000256" key="6">
    <source>
        <dbReference type="ARBA" id="ARBA00022741"/>
    </source>
</evidence>
<dbReference type="InterPro" id="IPR003439">
    <property type="entry name" value="ABC_transporter-like_ATP-bd"/>
</dbReference>
<feature type="transmembrane region" description="Helical" evidence="10">
    <location>
        <begin position="314"/>
        <end position="334"/>
    </location>
</feature>
<evidence type="ECO:0000256" key="5">
    <source>
        <dbReference type="ARBA" id="ARBA00022737"/>
    </source>
</evidence>
<dbReference type="Gene3D" id="3.40.50.300">
    <property type="entry name" value="P-loop containing nucleotide triphosphate hydrolases"/>
    <property type="match status" value="1"/>
</dbReference>
<dbReference type="Proteomes" id="UP001148838">
    <property type="component" value="Unassembled WGS sequence"/>
</dbReference>
<keyword evidence="9 10" id="KW-0472">Membrane</keyword>
<keyword evidence="8 10" id="KW-1133">Transmembrane helix</keyword>
<keyword evidence="13" id="KW-1185">Reference proteome</keyword>
<evidence type="ECO:0000256" key="2">
    <source>
        <dbReference type="ARBA" id="ARBA00008869"/>
    </source>
</evidence>
<dbReference type="Pfam" id="PF00005">
    <property type="entry name" value="ABC_tran"/>
    <property type="match status" value="1"/>
</dbReference>
<sequence>MMFLRKLCLVIWKNLVIRKRHWILTILEIVIPILLFIVAYIVRNDIGNLSSAREYPTSYGDIWTEEKLTGYNSMMYSGDSLFLYAPDNDFTKKMVHEVTSRLKKHEKVAGFDSEDELIGYYEALNDTLQDELMKMMGLKSWMLWLGWMINALLVNIVSVTIIVLLVKPPFKEVAILQHSNGLLVWLILMFYCAAGVAFCFGISSFFSRRTVTRRYFCCATFVLQLQKLRVMFTPTLAMSIGVLLWIISYAAPFSLVVSNTYVSPGIKLLTSLLPNTAISWTYRLIVAHESKGVGLTWTNIFEPPSGIRGDLSVGIMWLMLIVDIILYCVVTWYVNSIMPGKYGLAKPWYFIFMPSYWRSRKVDSLKFSSHDETNSNGKFEKPHDNLSVGIKIENLYKVFKSIGGMNKKVAVDGVTLDIYSGEITALLGHNGAGKTTTMSILTGMFSPTSGSVYIGGYDIRDNLDKVRESLGLCPQHNLLFTDLTVLEHLLFFAMLKGCSNREANEEARDLLHKLNLEEKKNQLCSTLSGGMKRKLSLGIALIGHTKVLMLDEPTSGMDPEARREIWDLLLNMRGERTILITTHFMEEADVLGDRIAIMDHGRVQCYGTSLFLKKLYGTGYQLNLLKEEGCNVTKLTETIQRTIPEAKVKSEMGSLLCYMLPAEQTGIFPDLFDVLEREKQNLGISSIGVSITTLEEVFLRLVVGKEAEDETDGQAFSESSVEYMKLTGSSEALTFKKKVGVTLMVQQFSALLMKRILFTYRKWLAFALQALIPIGMALLTILLSASTGSSSEPPRTMNLSDYGTTEVLYSTNPDLLSWSNKYAEIVKSTGSNIQDVPDVSAALLQAGETAIKNYRNNYIIAAEFNSSGGKIFNGMFSSIGVHSAPISLNVLTNAILKTKSSEKSIVTINHPLHLRETSIGDGFVNQVGIMILWMTLMPFGLLFLTGSFLSFPLMERVSKAKQLQLMTGASPLSYWFTCFLWDLFAYLVIAFIMMLIVLIADPLDVFNRGHELGE</sequence>
<evidence type="ECO:0000256" key="7">
    <source>
        <dbReference type="ARBA" id="ARBA00022840"/>
    </source>
</evidence>
<comment type="similarity">
    <text evidence="2">Belongs to the ABC transporter superfamily. ABCA family.</text>
</comment>
<feature type="transmembrane region" description="Helical" evidence="10">
    <location>
        <begin position="141"/>
        <end position="166"/>
    </location>
</feature>
<dbReference type="PANTHER" id="PTHR19229">
    <property type="entry name" value="ATP-BINDING CASSETTE TRANSPORTER SUBFAMILY A ABCA"/>
    <property type="match status" value="1"/>
</dbReference>
<evidence type="ECO:0000313" key="13">
    <source>
        <dbReference type="Proteomes" id="UP001148838"/>
    </source>
</evidence>
<feature type="transmembrane region" description="Helical" evidence="10">
    <location>
        <begin position="763"/>
        <end position="785"/>
    </location>
</feature>
<comment type="caution">
    <text evidence="12">The sequence shown here is derived from an EMBL/GenBank/DDBJ whole genome shotgun (WGS) entry which is preliminary data.</text>
</comment>
<keyword evidence="4 10" id="KW-0812">Transmembrane</keyword>
<reference evidence="12 13" key="1">
    <citation type="journal article" date="2022" name="Allergy">
        <title>Genome assembly and annotation of Periplaneta americana reveal a comprehensive cockroach allergen profile.</title>
        <authorList>
            <person name="Wang L."/>
            <person name="Xiong Q."/>
            <person name="Saelim N."/>
            <person name="Wang L."/>
            <person name="Nong W."/>
            <person name="Wan A.T."/>
            <person name="Shi M."/>
            <person name="Liu X."/>
            <person name="Cao Q."/>
            <person name="Hui J.H.L."/>
            <person name="Sookrung N."/>
            <person name="Leung T.F."/>
            <person name="Tungtrongchitr A."/>
            <person name="Tsui S.K.W."/>
        </authorList>
    </citation>
    <scope>NUCLEOTIDE SEQUENCE [LARGE SCALE GENOMIC DNA]</scope>
    <source>
        <strain evidence="12">PWHHKU_190912</strain>
    </source>
</reference>
<evidence type="ECO:0000256" key="9">
    <source>
        <dbReference type="ARBA" id="ARBA00023136"/>
    </source>
</evidence>
<accession>A0ABQ8TR28</accession>
<dbReference type="PANTHER" id="PTHR19229:SF36">
    <property type="entry name" value="ATP-BINDING CASSETTE SUB-FAMILY A MEMBER 2"/>
    <property type="match status" value="1"/>
</dbReference>
<dbReference type="PROSITE" id="PS50893">
    <property type="entry name" value="ABC_TRANSPORTER_2"/>
    <property type="match status" value="1"/>
</dbReference>
<gene>
    <name evidence="12" type="ORF">ANN_10600</name>
</gene>
<dbReference type="Pfam" id="PF12698">
    <property type="entry name" value="ABC2_membrane_3"/>
    <property type="match status" value="1"/>
</dbReference>
<evidence type="ECO:0000259" key="11">
    <source>
        <dbReference type="PROSITE" id="PS50893"/>
    </source>
</evidence>
<evidence type="ECO:0000313" key="12">
    <source>
        <dbReference type="EMBL" id="KAJ4448581.1"/>
    </source>
</evidence>
<evidence type="ECO:0000256" key="1">
    <source>
        <dbReference type="ARBA" id="ARBA00004141"/>
    </source>
</evidence>
<keyword evidence="7" id="KW-0067">ATP-binding</keyword>
<organism evidence="12 13">
    <name type="scientific">Periplaneta americana</name>
    <name type="common">American cockroach</name>
    <name type="synonym">Blatta americana</name>
    <dbReference type="NCBI Taxonomy" id="6978"/>
    <lineage>
        <taxon>Eukaryota</taxon>
        <taxon>Metazoa</taxon>
        <taxon>Ecdysozoa</taxon>
        <taxon>Arthropoda</taxon>
        <taxon>Hexapoda</taxon>
        <taxon>Insecta</taxon>
        <taxon>Pterygota</taxon>
        <taxon>Neoptera</taxon>
        <taxon>Polyneoptera</taxon>
        <taxon>Dictyoptera</taxon>
        <taxon>Blattodea</taxon>
        <taxon>Blattoidea</taxon>
        <taxon>Blattidae</taxon>
        <taxon>Blattinae</taxon>
        <taxon>Periplaneta</taxon>
    </lineage>
</organism>
<protein>
    <recommendedName>
        <fullName evidence="11">ABC transporter domain-containing protein</fullName>
    </recommendedName>
</protein>
<evidence type="ECO:0000256" key="3">
    <source>
        <dbReference type="ARBA" id="ARBA00022448"/>
    </source>
</evidence>
<dbReference type="InterPro" id="IPR003593">
    <property type="entry name" value="AAA+_ATPase"/>
</dbReference>
<evidence type="ECO:0000256" key="8">
    <source>
        <dbReference type="ARBA" id="ARBA00022989"/>
    </source>
</evidence>
<dbReference type="InterPro" id="IPR026082">
    <property type="entry name" value="ABCA"/>
</dbReference>
<name>A0ABQ8TR28_PERAM</name>
<comment type="subcellular location">
    <subcellularLocation>
        <location evidence="1">Membrane</location>
        <topology evidence="1">Multi-pass membrane protein</topology>
    </subcellularLocation>
</comment>
<keyword evidence="6" id="KW-0547">Nucleotide-binding</keyword>
<feature type="transmembrane region" description="Helical" evidence="10">
    <location>
        <begin position="22"/>
        <end position="42"/>
    </location>
</feature>
<feature type="domain" description="ABC transporter" evidence="11">
    <location>
        <begin position="390"/>
        <end position="625"/>
    </location>
</feature>
<feature type="transmembrane region" description="Helical" evidence="10">
    <location>
        <begin position="972"/>
        <end position="1000"/>
    </location>
</feature>
<proteinExistence type="inferred from homology"/>
<feature type="transmembrane region" description="Helical" evidence="10">
    <location>
        <begin position="228"/>
        <end position="251"/>
    </location>
</feature>
<evidence type="ECO:0000256" key="10">
    <source>
        <dbReference type="SAM" id="Phobius"/>
    </source>
</evidence>
<dbReference type="InterPro" id="IPR027417">
    <property type="entry name" value="P-loop_NTPase"/>
</dbReference>
<dbReference type="EMBL" id="JAJSOF020000005">
    <property type="protein sequence ID" value="KAJ4448581.1"/>
    <property type="molecule type" value="Genomic_DNA"/>
</dbReference>
<keyword evidence="3" id="KW-0813">Transport</keyword>
<dbReference type="PROSITE" id="PS00211">
    <property type="entry name" value="ABC_TRANSPORTER_1"/>
    <property type="match status" value="1"/>
</dbReference>
<dbReference type="CDD" id="cd03263">
    <property type="entry name" value="ABC_subfamily_A"/>
    <property type="match status" value="1"/>
</dbReference>